<dbReference type="PANTHER" id="PTHR47052:SF3">
    <property type="entry name" value="INGRESSION PROTEIN 1"/>
    <property type="match status" value="1"/>
</dbReference>
<dbReference type="Proteomes" id="UP001172155">
    <property type="component" value="Unassembled WGS sequence"/>
</dbReference>
<evidence type="ECO:0000313" key="3">
    <source>
        <dbReference type="EMBL" id="KAK0755032.1"/>
    </source>
</evidence>
<dbReference type="CDD" id="cd08681">
    <property type="entry name" value="C2_fungal_Inn1p-like"/>
    <property type="match status" value="1"/>
</dbReference>
<feature type="region of interest" description="Disordered" evidence="1">
    <location>
        <begin position="974"/>
        <end position="1025"/>
    </location>
</feature>
<dbReference type="Pfam" id="PF00168">
    <property type="entry name" value="C2"/>
    <property type="match status" value="1"/>
</dbReference>
<dbReference type="PROSITE" id="PS50004">
    <property type="entry name" value="C2"/>
    <property type="match status" value="1"/>
</dbReference>
<organism evidence="3 4">
    <name type="scientific">Schizothecium vesticola</name>
    <dbReference type="NCBI Taxonomy" id="314040"/>
    <lineage>
        <taxon>Eukaryota</taxon>
        <taxon>Fungi</taxon>
        <taxon>Dikarya</taxon>
        <taxon>Ascomycota</taxon>
        <taxon>Pezizomycotina</taxon>
        <taxon>Sordariomycetes</taxon>
        <taxon>Sordariomycetidae</taxon>
        <taxon>Sordariales</taxon>
        <taxon>Schizotheciaceae</taxon>
        <taxon>Schizothecium</taxon>
    </lineage>
</organism>
<gene>
    <name evidence="3" type="ORF">B0T18DRAFT_485365</name>
</gene>
<dbReference type="InterPro" id="IPR037791">
    <property type="entry name" value="C2_fungal_Inn1"/>
</dbReference>
<feature type="compositionally biased region" description="Pro residues" evidence="1">
    <location>
        <begin position="202"/>
        <end position="211"/>
    </location>
</feature>
<name>A0AA40FCD2_9PEZI</name>
<protein>
    <recommendedName>
        <fullName evidence="2">C2 domain-containing protein</fullName>
    </recommendedName>
</protein>
<dbReference type="InterPro" id="IPR052981">
    <property type="entry name" value="Ingression_C2_domain"/>
</dbReference>
<dbReference type="SUPFAM" id="SSF49562">
    <property type="entry name" value="C2 domain (Calcium/lipid-binding domain, CaLB)"/>
    <property type="match status" value="1"/>
</dbReference>
<feature type="compositionally biased region" description="Basic residues" evidence="1">
    <location>
        <begin position="856"/>
        <end position="865"/>
    </location>
</feature>
<feature type="compositionally biased region" description="Low complexity" evidence="1">
    <location>
        <begin position="171"/>
        <end position="181"/>
    </location>
</feature>
<accession>A0AA40FCD2</accession>
<dbReference type="InterPro" id="IPR000008">
    <property type="entry name" value="C2_dom"/>
</dbReference>
<feature type="compositionally biased region" description="Basic and acidic residues" evidence="1">
    <location>
        <begin position="790"/>
        <end position="802"/>
    </location>
</feature>
<feature type="compositionally biased region" description="Polar residues" evidence="1">
    <location>
        <begin position="392"/>
        <end position="401"/>
    </location>
</feature>
<feature type="compositionally biased region" description="Polar residues" evidence="1">
    <location>
        <begin position="758"/>
        <end position="768"/>
    </location>
</feature>
<evidence type="ECO:0000256" key="1">
    <source>
        <dbReference type="SAM" id="MobiDB-lite"/>
    </source>
</evidence>
<keyword evidence="4" id="KW-1185">Reference proteome</keyword>
<feature type="compositionally biased region" description="Gly residues" evidence="1">
    <location>
        <begin position="927"/>
        <end position="940"/>
    </location>
</feature>
<dbReference type="Gene3D" id="2.60.40.150">
    <property type="entry name" value="C2 domain"/>
    <property type="match status" value="1"/>
</dbReference>
<evidence type="ECO:0000313" key="4">
    <source>
        <dbReference type="Proteomes" id="UP001172155"/>
    </source>
</evidence>
<feature type="compositionally biased region" description="Polar residues" evidence="1">
    <location>
        <begin position="831"/>
        <end position="840"/>
    </location>
</feature>
<dbReference type="PANTHER" id="PTHR47052">
    <property type="entry name" value="CONSERVED SERINE PROLINE-RICH PROTEIN (AFU_ORTHOLOGUE AFUA_2G01790)"/>
    <property type="match status" value="1"/>
</dbReference>
<feature type="compositionally biased region" description="Basic and acidic residues" evidence="1">
    <location>
        <begin position="299"/>
        <end position="316"/>
    </location>
</feature>
<evidence type="ECO:0000259" key="2">
    <source>
        <dbReference type="PROSITE" id="PS50004"/>
    </source>
</evidence>
<feature type="region of interest" description="Disordered" evidence="1">
    <location>
        <begin position="171"/>
        <end position="946"/>
    </location>
</feature>
<proteinExistence type="predicted"/>
<feature type="compositionally biased region" description="Polar residues" evidence="1">
    <location>
        <begin position="911"/>
        <end position="923"/>
    </location>
</feature>
<feature type="compositionally biased region" description="Polar residues" evidence="1">
    <location>
        <begin position="342"/>
        <end position="357"/>
    </location>
</feature>
<dbReference type="AlphaFoldDB" id="A0AA40FCD2"/>
<feature type="compositionally biased region" description="Gly residues" evidence="1">
    <location>
        <begin position="982"/>
        <end position="1005"/>
    </location>
</feature>
<feature type="domain" description="C2" evidence="2">
    <location>
        <begin position="10"/>
        <end position="128"/>
    </location>
</feature>
<feature type="compositionally biased region" description="Basic and acidic residues" evidence="1">
    <location>
        <begin position="565"/>
        <end position="583"/>
    </location>
</feature>
<dbReference type="SMART" id="SM00239">
    <property type="entry name" value="C2"/>
    <property type="match status" value="1"/>
</dbReference>
<sequence length="1025" mass="110803">MASKTKIPLNHTAGIFSAMTIDGPQIGTLVVVVDRAKNLPNRKTIGKQDPYCACRLGKEAKKTTTDIRGGQTPKWDQELRFIVHDSPDYYQLKVSVFNDDKRTDLIGEAWIDLRDIIGPAGGDSDEWHQLNYKGKYAGEVRIEITFYDIRPKPERPVAKAKPMVITDLDPAAPLPAVTTTTGPRSMPKRRPLPSDPVTGKAPPQPQLPLPAPEAIEAPPSRQQPSPLPASYQPTHSPQPLPEYHSPSPGATAARYQEPLDPYAAHSPNGDYGGSGRYVEAPPQQYRPSDRPDQYMGHGESFDRYGSRSQDSLDRPPFEQPAAHRARSFDEDRPPPPPVHRSGTGSNPSMNASYQSGGSAVMRQDVLRNEAIRQSSNTAAYPGRPQYKASAVSGGSQYSGQEQALPPRHFSYDGNFDPSYRAPMQASVEDVPESPDSIHGSYNRRRSFAPQAQPQMQLEPEYDMRTSPAALNIGRGAPASSRYPLDAAPERRYSGGPAVPERYSNGPAVPEQHYGGGPAAPPQHSRHDSNGYAPSPPVQSPREVSGQQRPYGRNSDTSLVPYPSQSDERALVRRSELDGAHDDYMPPVPASLIPGIGPKVAQQVAERAHQRRNTQPSVMDTHTPPRGRTMSEIPPMYEQARSPSYNAPSPSYNAPSPSYNAPSPSYNAPSPSYHSQPPPSQSRGQIMYNEGPSASSVNVVTQYQGYAQNSPRDPSPNPRTSPNPQHTIRRKSVSPAPAPARTDEPRRLSGIPFGPDSYDSFNPRLSTSALRDPASGGLDFNEATKKYIAPDGREVDPSDHLPEDTWAPEPEPRKGNVPGQDLSGSGRRKSMLPSSSVTFSGSPYADPVSPSPPVTKGRTRLQKKQNRTSVAVTPLPVAGHAYSRSGGGGDMSPLAPLAPHQDNFTPPRHLTRASTFDSAGPSENSPHYGGGYSPSPHGGGRPALPPIPAKVPMVVPEMSGALQLHSSSVAGRGNLDDYNNGNNGYGYEQGGPGREGDWGSGGGGGTLEDEMARIDIGTGRSRRRRW</sequence>
<comment type="caution">
    <text evidence="3">The sequence shown here is derived from an EMBL/GenBank/DDBJ whole genome shotgun (WGS) entry which is preliminary data.</text>
</comment>
<dbReference type="EMBL" id="JAUKUD010000001">
    <property type="protein sequence ID" value="KAK0755032.1"/>
    <property type="molecule type" value="Genomic_DNA"/>
</dbReference>
<feature type="compositionally biased region" description="Polar residues" evidence="1">
    <location>
        <begin position="691"/>
        <end position="711"/>
    </location>
</feature>
<reference evidence="3" key="1">
    <citation type="submission" date="2023-06" db="EMBL/GenBank/DDBJ databases">
        <title>Genome-scale phylogeny and comparative genomics of the fungal order Sordariales.</title>
        <authorList>
            <consortium name="Lawrence Berkeley National Laboratory"/>
            <person name="Hensen N."/>
            <person name="Bonometti L."/>
            <person name="Westerberg I."/>
            <person name="Brannstrom I.O."/>
            <person name="Guillou S."/>
            <person name="Cros-Aarteil S."/>
            <person name="Calhoun S."/>
            <person name="Haridas S."/>
            <person name="Kuo A."/>
            <person name="Mondo S."/>
            <person name="Pangilinan J."/>
            <person name="Riley R."/>
            <person name="LaButti K."/>
            <person name="Andreopoulos B."/>
            <person name="Lipzen A."/>
            <person name="Chen C."/>
            <person name="Yanf M."/>
            <person name="Daum C."/>
            <person name="Ng V."/>
            <person name="Clum A."/>
            <person name="Steindorff A."/>
            <person name="Ohm R."/>
            <person name="Martin F."/>
            <person name="Silar P."/>
            <person name="Natvig D."/>
            <person name="Lalanne C."/>
            <person name="Gautier V."/>
            <person name="Ament-velasquez S.L."/>
            <person name="Kruys A."/>
            <person name="Hutchinson M.I."/>
            <person name="Powell A.J."/>
            <person name="Barry K."/>
            <person name="Miller A.N."/>
            <person name="Grigoriev I.V."/>
            <person name="Debuchy R."/>
            <person name="Gladieux P."/>
            <person name="Thoren M.H."/>
            <person name="Johannesson H."/>
        </authorList>
    </citation>
    <scope>NUCLEOTIDE SEQUENCE</scope>
    <source>
        <strain evidence="3">SMH3187-1</strain>
    </source>
</reference>
<feature type="compositionally biased region" description="Low complexity" evidence="1">
    <location>
        <begin position="641"/>
        <end position="674"/>
    </location>
</feature>
<dbReference type="InterPro" id="IPR035892">
    <property type="entry name" value="C2_domain_sf"/>
</dbReference>